<protein>
    <submittedName>
        <fullName evidence="1">Uncharacterized protein</fullName>
    </submittedName>
</protein>
<dbReference type="HOGENOM" id="CLU_1674813_0_0_11"/>
<organism evidence="1 2">
    <name type="scientific">Clavibacter sepedonicus</name>
    <name type="common">Clavibacter michiganensis subsp. sepedonicus</name>
    <dbReference type="NCBI Taxonomy" id="31964"/>
    <lineage>
        <taxon>Bacteria</taxon>
        <taxon>Bacillati</taxon>
        <taxon>Actinomycetota</taxon>
        <taxon>Actinomycetes</taxon>
        <taxon>Micrococcales</taxon>
        <taxon>Microbacteriaceae</taxon>
        <taxon>Clavibacter</taxon>
    </lineage>
</organism>
<evidence type="ECO:0000313" key="2">
    <source>
        <dbReference type="Proteomes" id="UP000001318"/>
    </source>
</evidence>
<reference evidence="1 2" key="1">
    <citation type="journal article" date="2008" name="J. Bacteriol.">
        <title>Genome of the actinomycete plant pathogen Clavibacter michiganensis subsp. sepedonicus suggests recent niche adaptation.</title>
        <authorList>
            <person name="Bentley S.D."/>
            <person name="Corton C."/>
            <person name="Brown S.E."/>
            <person name="Barron A."/>
            <person name="Clark L."/>
            <person name="Doggett J."/>
            <person name="Harris B."/>
            <person name="Ormond D."/>
            <person name="Quail M.A."/>
            <person name="May G."/>
            <person name="Francis D."/>
            <person name="Knudson D."/>
            <person name="Parkhill J."/>
            <person name="Ishimaru C.A."/>
        </authorList>
    </citation>
    <scope>NUCLEOTIDE SEQUENCE [LARGE SCALE GENOMIC DNA]</scope>
    <source>
        <strain evidence="2">ATCC 33113 / DSM 20744 / JCM 9667 / LMG 2889 / ICMP 2535 / C-1</strain>
    </source>
</reference>
<name>B0RJ26_CLASE</name>
<dbReference type="InterPro" id="IPR043504">
    <property type="entry name" value="Peptidase_S1_PA_chymotrypsin"/>
</dbReference>
<dbReference type="KEGG" id="cms:pCS0032"/>
<dbReference type="GeneID" id="29469727"/>
<geneLocation type="plasmid" evidence="1 2">
    <name>pCS1</name>
</geneLocation>
<evidence type="ECO:0000313" key="1">
    <source>
        <dbReference type="EMBL" id="CAQ03215.1"/>
    </source>
</evidence>
<dbReference type="RefSeq" id="WP_012296871.1">
    <property type="nucleotide sequence ID" value="NC_010399.1"/>
</dbReference>
<dbReference type="OrthoDB" id="5121599at2"/>
<dbReference type="EMBL" id="AM849035">
    <property type="protein sequence ID" value="CAQ03215.1"/>
    <property type="molecule type" value="Genomic_DNA"/>
</dbReference>
<keyword evidence="2" id="KW-1185">Reference proteome</keyword>
<dbReference type="Proteomes" id="UP000001318">
    <property type="component" value="Plasmid pCS1"/>
</dbReference>
<proteinExistence type="predicted"/>
<sequence>MEKAGRADTYQVPPEWSVREDDSHDVGFVKVIRHAGRSLEAVTNAPRADFTLAKSSLHYFSLAYANIASGYSPRPLATCVGPAYSMRAERSLAMVGCIASPGMSGGAVYHVSSTAPKGTQVGVISRALETVNGPATAFTPFGDVELLVFRLVDSFHR</sequence>
<accession>B0RJ26</accession>
<dbReference type="Gene3D" id="2.40.10.10">
    <property type="entry name" value="Trypsin-like serine proteases"/>
    <property type="match status" value="1"/>
</dbReference>
<dbReference type="AlphaFoldDB" id="B0RJ26"/>
<keyword evidence="1" id="KW-0614">Plasmid</keyword>
<gene>
    <name evidence="1" type="ordered locus">pCS0032</name>
</gene>